<keyword evidence="2" id="KW-1185">Reference proteome</keyword>
<organism evidence="1 2">
    <name type="scientific">Orchesella dallaii</name>
    <dbReference type="NCBI Taxonomy" id="48710"/>
    <lineage>
        <taxon>Eukaryota</taxon>
        <taxon>Metazoa</taxon>
        <taxon>Ecdysozoa</taxon>
        <taxon>Arthropoda</taxon>
        <taxon>Hexapoda</taxon>
        <taxon>Collembola</taxon>
        <taxon>Entomobryomorpha</taxon>
        <taxon>Entomobryoidea</taxon>
        <taxon>Orchesellidae</taxon>
        <taxon>Orchesellinae</taxon>
        <taxon>Orchesella</taxon>
    </lineage>
</organism>
<dbReference type="Proteomes" id="UP001642540">
    <property type="component" value="Unassembled WGS sequence"/>
</dbReference>
<accession>A0ABP1S736</accession>
<sequence>MRKGAKMGSCMSSNNSSSVRPIENNFYSAIGVLRDVVIDIIGIEVDLREVASKALQEVNCSADLEPVLQEFRCSLIDFTYVLWELEFVVREMITYASDFQHEFNLLCNICDGLEIMVNNFIDLLKKLWQKHSNEPNSPVSKLIDSTLSELRYLLGSD</sequence>
<evidence type="ECO:0000313" key="2">
    <source>
        <dbReference type="Proteomes" id="UP001642540"/>
    </source>
</evidence>
<comment type="caution">
    <text evidence="1">The sequence shown here is derived from an EMBL/GenBank/DDBJ whole genome shotgun (WGS) entry which is preliminary data.</text>
</comment>
<evidence type="ECO:0000313" key="1">
    <source>
        <dbReference type="EMBL" id="CAL8145423.1"/>
    </source>
</evidence>
<reference evidence="1 2" key="1">
    <citation type="submission" date="2024-08" db="EMBL/GenBank/DDBJ databases">
        <authorList>
            <person name="Cucini C."/>
            <person name="Frati F."/>
        </authorList>
    </citation>
    <scope>NUCLEOTIDE SEQUENCE [LARGE SCALE GENOMIC DNA]</scope>
</reference>
<name>A0ABP1S736_9HEXA</name>
<protein>
    <submittedName>
        <fullName evidence="1">Uncharacterized protein</fullName>
    </submittedName>
</protein>
<proteinExistence type="predicted"/>
<gene>
    <name evidence="1" type="ORF">ODALV1_LOCUS30486</name>
</gene>
<dbReference type="EMBL" id="CAXLJM020000164">
    <property type="protein sequence ID" value="CAL8145423.1"/>
    <property type="molecule type" value="Genomic_DNA"/>
</dbReference>